<dbReference type="Gene3D" id="3.30.63.10">
    <property type="entry name" value="Guanylate Kinase phosphate binding domain"/>
    <property type="match status" value="1"/>
</dbReference>
<dbReference type="HAMAP" id="MF_00328">
    <property type="entry name" value="Guanylate_kinase"/>
    <property type="match status" value="1"/>
</dbReference>
<dbReference type="Gene3D" id="3.40.50.300">
    <property type="entry name" value="P-loop containing nucleotide triphosphate hydrolases"/>
    <property type="match status" value="1"/>
</dbReference>
<proteinExistence type="inferred from homology"/>
<dbReference type="InterPro" id="IPR020590">
    <property type="entry name" value="Guanylate_kinase_CS"/>
</dbReference>
<dbReference type="PANTHER" id="PTHR23117">
    <property type="entry name" value="GUANYLATE KINASE-RELATED"/>
    <property type="match status" value="1"/>
</dbReference>
<evidence type="ECO:0000256" key="7">
    <source>
        <dbReference type="ARBA" id="ARBA00022840"/>
    </source>
</evidence>
<dbReference type="InterPro" id="IPR017665">
    <property type="entry name" value="Guanylate_kinase"/>
</dbReference>
<dbReference type="PROSITE" id="PS50052">
    <property type="entry name" value="GUANYLATE_KINASE_2"/>
    <property type="match status" value="1"/>
</dbReference>
<feature type="binding site" evidence="9">
    <location>
        <begin position="10"/>
        <end position="17"/>
    </location>
    <ligand>
        <name>ATP</name>
        <dbReference type="ChEBI" id="CHEBI:30616"/>
    </ligand>
</feature>
<keyword evidence="9" id="KW-0963">Cytoplasm</keyword>
<dbReference type="GO" id="GO:0004385">
    <property type="term" value="F:GMP kinase activity"/>
    <property type="evidence" value="ECO:0007669"/>
    <property type="project" value="UniProtKB-UniRule"/>
</dbReference>
<organism evidence="11 12">
    <name type="scientific">Candidatus Desulfobia pelagia</name>
    <dbReference type="NCBI Taxonomy" id="2841692"/>
    <lineage>
        <taxon>Bacteria</taxon>
        <taxon>Pseudomonadati</taxon>
        <taxon>Thermodesulfobacteriota</taxon>
        <taxon>Desulfobulbia</taxon>
        <taxon>Desulfobulbales</taxon>
        <taxon>Desulfobulbaceae</taxon>
        <taxon>Candidatus Desulfobia</taxon>
    </lineage>
</organism>
<dbReference type="InterPro" id="IPR008145">
    <property type="entry name" value="GK/Ca_channel_bsu"/>
</dbReference>
<dbReference type="InterPro" id="IPR008144">
    <property type="entry name" value="Guanylate_kin-like_dom"/>
</dbReference>
<feature type="domain" description="Guanylate kinase-like" evidence="10">
    <location>
        <begin position="3"/>
        <end position="182"/>
    </location>
</feature>
<dbReference type="AlphaFoldDB" id="A0A8J6NAV0"/>
<dbReference type="NCBIfam" id="TIGR03263">
    <property type="entry name" value="guanyl_kin"/>
    <property type="match status" value="1"/>
</dbReference>
<keyword evidence="5 9" id="KW-0547">Nucleotide-binding</keyword>
<dbReference type="SMART" id="SM00072">
    <property type="entry name" value="GuKc"/>
    <property type="match status" value="1"/>
</dbReference>
<gene>
    <name evidence="9 11" type="primary">gmk</name>
    <name evidence="11" type="ORF">H8E41_05630</name>
</gene>
<sequence>MKGSLLIISAPSGTGKTTILKKLMSDIEGTVFSVSHTTRSPRSGEQNGIDYHFVERDIFQKMCADDEFLEWAEVHGNFYGTSKTEITRQLNDGLDVFLDIDVQGARQVRSSEDLQSTSVFIIPPSWQEQENRLLKRGTDSKEIIELRLANARKEMSDAPSYDYLVVNDSLDKAVEALKSIIIAERSRQRRGPEGKPLSMPPMS</sequence>
<comment type="caution">
    <text evidence="11">The sequence shown here is derived from an EMBL/GenBank/DDBJ whole genome shotgun (WGS) entry which is preliminary data.</text>
</comment>
<evidence type="ECO:0000256" key="3">
    <source>
        <dbReference type="ARBA" id="ARBA00016296"/>
    </source>
</evidence>
<dbReference type="Proteomes" id="UP000614424">
    <property type="component" value="Unassembled WGS sequence"/>
</dbReference>
<dbReference type="Pfam" id="PF00625">
    <property type="entry name" value="Guanylate_kin"/>
    <property type="match status" value="1"/>
</dbReference>
<accession>A0A8J6NAV0</accession>
<dbReference type="FunFam" id="3.30.63.10:FF:000002">
    <property type="entry name" value="Guanylate kinase 1"/>
    <property type="match status" value="1"/>
</dbReference>
<evidence type="ECO:0000313" key="11">
    <source>
        <dbReference type="EMBL" id="MBC8317366.1"/>
    </source>
</evidence>
<comment type="catalytic activity">
    <reaction evidence="9">
        <text>GMP + ATP = GDP + ADP</text>
        <dbReference type="Rhea" id="RHEA:20780"/>
        <dbReference type="ChEBI" id="CHEBI:30616"/>
        <dbReference type="ChEBI" id="CHEBI:58115"/>
        <dbReference type="ChEBI" id="CHEBI:58189"/>
        <dbReference type="ChEBI" id="CHEBI:456216"/>
        <dbReference type="EC" id="2.7.4.8"/>
    </reaction>
</comment>
<dbReference type="PROSITE" id="PS00856">
    <property type="entry name" value="GUANYLATE_KINASE_1"/>
    <property type="match status" value="1"/>
</dbReference>
<evidence type="ECO:0000313" key="12">
    <source>
        <dbReference type="Proteomes" id="UP000614424"/>
    </source>
</evidence>
<evidence type="ECO:0000256" key="9">
    <source>
        <dbReference type="HAMAP-Rule" id="MF_00328"/>
    </source>
</evidence>
<dbReference type="EC" id="2.7.4.8" evidence="2 9"/>
<evidence type="ECO:0000256" key="5">
    <source>
        <dbReference type="ARBA" id="ARBA00022741"/>
    </source>
</evidence>
<protein>
    <recommendedName>
        <fullName evidence="3 9">Guanylate kinase</fullName>
        <ecNumber evidence="2 9">2.7.4.8</ecNumber>
    </recommendedName>
    <alternativeName>
        <fullName evidence="8 9">GMP kinase</fullName>
    </alternativeName>
</protein>
<name>A0A8J6NAV0_9BACT</name>
<comment type="function">
    <text evidence="9">Essential for recycling GMP and indirectly, cGMP.</text>
</comment>
<evidence type="ECO:0000256" key="1">
    <source>
        <dbReference type="ARBA" id="ARBA00005790"/>
    </source>
</evidence>
<dbReference type="PANTHER" id="PTHR23117:SF13">
    <property type="entry name" value="GUANYLATE KINASE"/>
    <property type="match status" value="1"/>
</dbReference>
<dbReference type="InterPro" id="IPR027417">
    <property type="entry name" value="P-loop_NTPase"/>
</dbReference>
<evidence type="ECO:0000256" key="2">
    <source>
        <dbReference type="ARBA" id="ARBA00012961"/>
    </source>
</evidence>
<dbReference type="GO" id="GO:0005829">
    <property type="term" value="C:cytosol"/>
    <property type="evidence" value="ECO:0007669"/>
    <property type="project" value="TreeGrafter"/>
</dbReference>
<reference evidence="11 12" key="1">
    <citation type="submission" date="2020-08" db="EMBL/GenBank/DDBJ databases">
        <title>Bridging the membrane lipid divide: bacteria of the FCB group superphylum have the potential to synthesize archaeal ether lipids.</title>
        <authorList>
            <person name="Villanueva L."/>
            <person name="Von Meijenfeldt F.A.B."/>
            <person name="Westbye A.B."/>
            <person name="Yadav S."/>
            <person name="Hopmans E.C."/>
            <person name="Dutilh B.E."/>
            <person name="Sinninghe Damste J.S."/>
        </authorList>
    </citation>
    <scope>NUCLEOTIDE SEQUENCE [LARGE SCALE GENOMIC DNA]</scope>
    <source>
        <strain evidence="11">NIOZ-UU47</strain>
    </source>
</reference>
<dbReference type="EMBL" id="JACNJZ010000084">
    <property type="protein sequence ID" value="MBC8317366.1"/>
    <property type="molecule type" value="Genomic_DNA"/>
</dbReference>
<comment type="subcellular location">
    <subcellularLocation>
        <location evidence="9">Cytoplasm</location>
    </subcellularLocation>
</comment>
<dbReference type="GO" id="GO:0005524">
    <property type="term" value="F:ATP binding"/>
    <property type="evidence" value="ECO:0007669"/>
    <property type="project" value="UniProtKB-UniRule"/>
</dbReference>
<evidence type="ECO:0000259" key="10">
    <source>
        <dbReference type="PROSITE" id="PS50052"/>
    </source>
</evidence>
<evidence type="ECO:0000256" key="4">
    <source>
        <dbReference type="ARBA" id="ARBA00022679"/>
    </source>
</evidence>
<keyword evidence="4 9" id="KW-0808">Transferase</keyword>
<evidence type="ECO:0000256" key="8">
    <source>
        <dbReference type="ARBA" id="ARBA00030128"/>
    </source>
</evidence>
<evidence type="ECO:0000256" key="6">
    <source>
        <dbReference type="ARBA" id="ARBA00022777"/>
    </source>
</evidence>
<dbReference type="CDD" id="cd00071">
    <property type="entry name" value="GMPK"/>
    <property type="match status" value="1"/>
</dbReference>
<comment type="similarity">
    <text evidence="1 9">Belongs to the guanylate kinase family.</text>
</comment>
<keyword evidence="6 9" id="KW-0418">Kinase</keyword>
<keyword evidence="7 9" id="KW-0067">ATP-binding</keyword>
<dbReference type="SUPFAM" id="SSF52540">
    <property type="entry name" value="P-loop containing nucleoside triphosphate hydrolases"/>
    <property type="match status" value="1"/>
</dbReference>